<dbReference type="AlphaFoldDB" id="A0A4P2QPT4"/>
<dbReference type="PANTHER" id="PTHR40112:SF1">
    <property type="entry name" value="H2HPP ISOMERASE"/>
    <property type="match status" value="1"/>
</dbReference>
<gene>
    <name evidence="2" type="ORF">SOCE836_043440</name>
</gene>
<dbReference type="EMBL" id="CP012672">
    <property type="protein sequence ID" value="AUX32207.1"/>
    <property type="molecule type" value="Genomic_DNA"/>
</dbReference>
<dbReference type="Gene3D" id="2.60.120.10">
    <property type="entry name" value="Jelly Rolls"/>
    <property type="match status" value="1"/>
</dbReference>
<dbReference type="InterPro" id="IPR011051">
    <property type="entry name" value="RmlC_Cupin_sf"/>
</dbReference>
<evidence type="ECO:0000313" key="3">
    <source>
        <dbReference type="Proteomes" id="UP000295497"/>
    </source>
</evidence>
<proteinExistence type="predicted"/>
<dbReference type="RefSeq" id="WP_129575856.1">
    <property type="nucleotide sequence ID" value="NZ_CP012672.1"/>
</dbReference>
<sequence length="119" mass="13613">MSSLQKRDVPSLMRVRSREVVFFTPEPGLKRRILAHNANMMLVEHHMEIGWAGARHSHPHDQLVYVISGHLKFSCADEEFEVRAGDSFVVRGGVEHQAWAFEPSVVLDVFTPAREDYMP</sequence>
<organism evidence="2 3">
    <name type="scientific">Sorangium cellulosum</name>
    <name type="common">Polyangium cellulosum</name>
    <dbReference type="NCBI Taxonomy" id="56"/>
    <lineage>
        <taxon>Bacteria</taxon>
        <taxon>Pseudomonadati</taxon>
        <taxon>Myxococcota</taxon>
        <taxon>Polyangia</taxon>
        <taxon>Polyangiales</taxon>
        <taxon>Polyangiaceae</taxon>
        <taxon>Sorangium</taxon>
    </lineage>
</organism>
<reference evidence="2 3" key="1">
    <citation type="submission" date="2015-09" db="EMBL/GenBank/DDBJ databases">
        <title>Sorangium comparison.</title>
        <authorList>
            <person name="Zaburannyi N."/>
            <person name="Bunk B."/>
            <person name="Overmann J."/>
            <person name="Mueller R."/>
        </authorList>
    </citation>
    <scope>NUCLEOTIDE SEQUENCE [LARGE SCALE GENOMIC DNA]</scope>
    <source>
        <strain evidence="2 3">So ce836</strain>
    </source>
</reference>
<dbReference type="PANTHER" id="PTHR40112">
    <property type="entry name" value="H2HPP ISOMERASE"/>
    <property type="match status" value="1"/>
</dbReference>
<evidence type="ECO:0000259" key="1">
    <source>
        <dbReference type="Pfam" id="PF07883"/>
    </source>
</evidence>
<dbReference type="Proteomes" id="UP000295497">
    <property type="component" value="Chromosome"/>
</dbReference>
<feature type="domain" description="Cupin type-2" evidence="1">
    <location>
        <begin position="46"/>
        <end position="109"/>
    </location>
</feature>
<dbReference type="InterPro" id="IPR052535">
    <property type="entry name" value="Bacilysin_H2HPP_isomerase"/>
</dbReference>
<dbReference type="CDD" id="cd02238">
    <property type="entry name" value="cupin_KdgF"/>
    <property type="match status" value="1"/>
</dbReference>
<evidence type="ECO:0000313" key="2">
    <source>
        <dbReference type="EMBL" id="AUX32207.1"/>
    </source>
</evidence>
<protein>
    <submittedName>
        <fullName evidence="2">Cupin</fullName>
    </submittedName>
</protein>
<dbReference type="InterPro" id="IPR014710">
    <property type="entry name" value="RmlC-like_jellyroll"/>
</dbReference>
<accession>A0A4P2QPT4</accession>
<dbReference type="InterPro" id="IPR013096">
    <property type="entry name" value="Cupin_2"/>
</dbReference>
<dbReference type="Pfam" id="PF07883">
    <property type="entry name" value="Cupin_2"/>
    <property type="match status" value="1"/>
</dbReference>
<dbReference type="SUPFAM" id="SSF51182">
    <property type="entry name" value="RmlC-like cupins"/>
    <property type="match status" value="1"/>
</dbReference>
<name>A0A4P2QPT4_SORCE</name>